<protein>
    <submittedName>
        <fullName evidence="4">Threonine-phosphate decarboxylase</fullName>
        <ecNumber evidence="4">4.1.1.81</ecNumber>
    </submittedName>
</protein>
<keyword evidence="5" id="KW-1185">Reference proteome</keyword>
<dbReference type="Gene3D" id="3.40.640.10">
    <property type="entry name" value="Type I PLP-dependent aspartate aminotransferase-like (Major domain)"/>
    <property type="match status" value="1"/>
</dbReference>
<dbReference type="Proteomes" id="UP000783390">
    <property type="component" value="Unassembled WGS sequence"/>
</dbReference>
<dbReference type="Pfam" id="PF00155">
    <property type="entry name" value="Aminotran_1_2"/>
    <property type="match status" value="1"/>
</dbReference>
<gene>
    <name evidence="4" type="ORF">J2Z53_000526</name>
</gene>
<dbReference type="InterPro" id="IPR015421">
    <property type="entry name" value="PyrdxlP-dep_Trfase_major"/>
</dbReference>
<proteinExistence type="predicted"/>
<evidence type="ECO:0000256" key="1">
    <source>
        <dbReference type="ARBA" id="ARBA00001933"/>
    </source>
</evidence>
<dbReference type="InterPro" id="IPR015424">
    <property type="entry name" value="PyrdxlP-dep_Trfase"/>
</dbReference>
<accession>A0ABS4EYM0</accession>
<evidence type="ECO:0000313" key="4">
    <source>
        <dbReference type="EMBL" id="MBP1888947.1"/>
    </source>
</evidence>
<dbReference type="GO" id="GO:0048472">
    <property type="term" value="F:threonine-phosphate decarboxylase activity"/>
    <property type="evidence" value="ECO:0007669"/>
    <property type="project" value="UniProtKB-EC"/>
</dbReference>
<dbReference type="EMBL" id="JAGGJZ010000001">
    <property type="protein sequence ID" value="MBP1888947.1"/>
    <property type="molecule type" value="Genomic_DNA"/>
</dbReference>
<name>A0ABS4EYM0_9CLOT</name>
<dbReference type="Gene3D" id="3.90.1150.10">
    <property type="entry name" value="Aspartate Aminotransferase, domain 1"/>
    <property type="match status" value="1"/>
</dbReference>
<dbReference type="InterPro" id="IPR015422">
    <property type="entry name" value="PyrdxlP-dep_Trfase_small"/>
</dbReference>
<evidence type="ECO:0000313" key="5">
    <source>
        <dbReference type="Proteomes" id="UP000783390"/>
    </source>
</evidence>
<reference evidence="4 5" key="1">
    <citation type="submission" date="2021-03" db="EMBL/GenBank/DDBJ databases">
        <title>Genomic Encyclopedia of Type Strains, Phase IV (KMG-IV): sequencing the most valuable type-strain genomes for metagenomic binning, comparative biology and taxonomic classification.</title>
        <authorList>
            <person name="Goeker M."/>
        </authorList>
    </citation>
    <scope>NUCLEOTIDE SEQUENCE [LARGE SCALE GENOMIC DNA]</scope>
    <source>
        <strain evidence="4 5">DSM 3984</strain>
    </source>
</reference>
<comment type="cofactor">
    <cofactor evidence="1">
        <name>pyridoxal 5'-phosphate</name>
        <dbReference type="ChEBI" id="CHEBI:597326"/>
    </cofactor>
</comment>
<dbReference type="EC" id="4.1.1.81" evidence="4"/>
<feature type="domain" description="Aminotransferase class I/classII large" evidence="3">
    <location>
        <begin position="22"/>
        <end position="351"/>
    </location>
</feature>
<dbReference type="InterPro" id="IPR004839">
    <property type="entry name" value="Aminotransferase_I/II_large"/>
</dbReference>
<keyword evidence="2" id="KW-0663">Pyridoxal phosphate</keyword>
<organism evidence="4 5">
    <name type="scientific">Clostridium moniliforme</name>
    <dbReference type="NCBI Taxonomy" id="39489"/>
    <lineage>
        <taxon>Bacteria</taxon>
        <taxon>Bacillati</taxon>
        <taxon>Bacillota</taxon>
        <taxon>Clostridia</taxon>
        <taxon>Eubacteriales</taxon>
        <taxon>Clostridiaceae</taxon>
        <taxon>Clostridium</taxon>
    </lineage>
</organism>
<dbReference type="PANTHER" id="PTHR42885">
    <property type="entry name" value="HISTIDINOL-PHOSPHATE AMINOTRANSFERASE-RELATED"/>
    <property type="match status" value="1"/>
</dbReference>
<evidence type="ECO:0000259" key="3">
    <source>
        <dbReference type="Pfam" id="PF00155"/>
    </source>
</evidence>
<dbReference type="CDD" id="cd00609">
    <property type="entry name" value="AAT_like"/>
    <property type="match status" value="1"/>
</dbReference>
<dbReference type="RefSeq" id="WP_209795662.1">
    <property type="nucleotide sequence ID" value="NZ_JAGGJZ010000001.1"/>
</dbReference>
<evidence type="ECO:0000256" key="2">
    <source>
        <dbReference type="ARBA" id="ARBA00022898"/>
    </source>
</evidence>
<comment type="caution">
    <text evidence="4">The sequence shown here is derived from an EMBL/GenBank/DDBJ whole genome shotgun (WGS) entry which is preliminary data.</text>
</comment>
<dbReference type="PANTHER" id="PTHR42885:SF1">
    <property type="entry name" value="THREONINE-PHOSPHATE DECARBOXYLASE"/>
    <property type="match status" value="1"/>
</dbReference>
<sequence length="357" mass="41357">MSINHGANLFELSDKLGINRKEILDFSSNINPFGASKKAKEAVINNIDMVSIYPDPEYKNLKSSISKYCNCKSENIILGGGATELITLFIGTVHPKRALLLSPAYSEYEKELKKIGCEISKYFAKKENDFKINVNSLKEKIIKENYDLIIICNPNNPTGFAFKKEEIREILKETKAFVMVDETYVEFTNTKEYSSTSLVDEYKNLFVIRGTSKFFSTPGIRLGYGLISNYKIKDRISFNLDLWNINIFATLMGEKMFNDTDYINNTIDHMTNERRYLNEELSTIDWIKIYDSKGNFILCEIKKEGLTADYIYDKLINKKIIIRNCESFEGLDNKFFRVCVLKHEENEFLIRELKNIN</sequence>
<keyword evidence="4" id="KW-0456">Lyase</keyword>
<dbReference type="SUPFAM" id="SSF53383">
    <property type="entry name" value="PLP-dependent transferases"/>
    <property type="match status" value="1"/>
</dbReference>